<dbReference type="Proteomes" id="UP000887580">
    <property type="component" value="Unplaced"/>
</dbReference>
<name>A0AC35GI90_9BILA</name>
<sequence>MRVGYHYTFWVCFYLSLKKPNMFLPSGDSGVQNFSGFFGPLRCIFPGSFLTFCICQILIPFFVIALIYLHFFFCNELG</sequence>
<evidence type="ECO:0000313" key="2">
    <source>
        <dbReference type="WBParaSite" id="PS1159_v2.g5385.t1"/>
    </source>
</evidence>
<proteinExistence type="predicted"/>
<protein>
    <submittedName>
        <fullName evidence="2">Ovule protein</fullName>
    </submittedName>
</protein>
<evidence type="ECO:0000313" key="1">
    <source>
        <dbReference type="Proteomes" id="UP000887580"/>
    </source>
</evidence>
<organism evidence="1 2">
    <name type="scientific">Panagrolaimus sp. PS1159</name>
    <dbReference type="NCBI Taxonomy" id="55785"/>
    <lineage>
        <taxon>Eukaryota</taxon>
        <taxon>Metazoa</taxon>
        <taxon>Ecdysozoa</taxon>
        <taxon>Nematoda</taxon>
        <taxon>Chromadorea</taxon>
        <taxon>Rhabditida</taxon>
        <taxon>Tylenchina</taxon>
        <taxon>Panagrolaimomorpha</taxon>
        <taxon>Panagrolaimoidea</taxon>
        <taxon>Panagrolaimidae</taxon>
        <taxon>Panagrolaimus</taxon>
    </lineage>
</organism>
<accession>A0AC35GI90</accession>
<dbReference type="WBParaSite" id="PS1159_v2.g5385.t1">
    <property type="protein sequence ID" value="PS1159_v2.g5385.t1"/>
    <property type="gene ID" value="PS1159_v2.g5385"/>
</dbReference>
<reference evidence="2" key="1">
    <citation type="submission" date="2022-11" db="UniProtKB">
        <authorList>
            <consortium name="WormBaseParasite"/>
        </authorList>
    </citation>
    <scope>IDENTIFICATION</scope>
</reference>